<evidence type="ECO:0000256" key="7">
    <source>
        <dbReference type="ARBA" id="ARBA00022840"/>
    </source>
</evidence>
<dbReference type="InterPro" id="IPR036890">
    <property type="entry name" value="HATPase_C_sf"/>
</dbReference>
<keyword evidence="8" id="KW-0902">Two-component regulatory system</keyword>
<keyword evidence="7" id="KW-0067">ATP-binding</keyword>
<evidence type="ECO:0000256" key="5">
    <source>
        <dbReference type="ARBA" id="ARBA00022741"/>
    </source>
</evidence>
<protein>
    <recommendedName>
        <fullName evidence="2">histidine kinase</fullName>
        <ecNumber evidence="2">2.7.13.3</ecNumber>
    </recommendedName>
</protein>
<dbReference type="Pfam" id="PF02518">
    <property type="entry name" value="HATPase_c"/>
    <property type="match status" value="1"/>
</dbReference>
<dbReference type="InterPro" id="IPR050482">
    <property type="entry name" value="Sensor_HK_TwoCompSys"/>
</dbReference>
<feature type="domain" description="Histidine kinase/HSP90-like ATPase" evidence="10">
    <location>
        <begin position="293"/>
        <end position="386"/>
    </location>
</feature>
<feature type="transmembrane region" description="Helical" evidence="9">
    <location>
        <begin position="136"/>
        <end position="157"/>
    </location>
</feature>
<dbReference type="InterPro" id="IPR011712">
    <property type="entry name" value="Sig_transdc_His_kin_sub3_dim/P"/>
</dbReference>
<dbReference type="SUPFAM" id="SSF55874">
    <property type="entry name" value="ATPase domain of HSP90 chaperone/DNA topoisomerase II/histidine kinase"/>
    <property type="match status" value="1"/>
</dbReference>
<feature type="transmembrane region" description="Helical" evidence="9">
    <location>
        <begin position="36"/>
        <end position="53"/>
    </location>
</feature>
<evidence type="ECO:0000259" key="10">
    <source>
        <dbReference type="SMART" id="SM00387"/>
    </source>
</evidence>
<dbReference type="SMART" id="SM00387">
    <property type="entry name" value="HATPase_c"/>
    <property type="match status" value="1"/>
</dbReference>
<keyword evidence="9" id="KW-0472">Membrane</keyword>
<sequence>MWSSLTRRQWAFDWLLTALATVVAFAQLFIPNNDGYVGGPMGLNVVLALLTTVPLAWRRVWPFAVTVVVFGAHSLVSLFGAHAVTFWGTLLPMAVGVYSAARWGSSRRSPLVLLFPVVTFALYPIHMPEFRGWEDIVFALVVLSAAWSAGHGINRLVRQRRELKEALRQLAEQQELRSRQVVLEERTRIAREMHDVVAHGVSVMVVQTGAARLELDDDVDGARTALLTVEATGRQVLGELRRTVSLLRAGDDATSTGEPSPRLADLPALVTSMRAAGLTVELHLPERVESDPGRELAVYRIVQEALTNALRHAGPTTVNVRVTADPQLEVEVSDAGPSDGGAPGVGVPGGHGLIGMRERVTMYGGQLRTEHRGRGFVVHAEFPAERSQ</sequence>
<dbReference type="Gene3D" id="1.20.5.1930">
    <property type="match status" value="1"/>
</dbReference>
<dbReference type="Proteomes" id="UP001332243">
    <property type="component" value="Unassembled WGS sequence"/>
</dbReference>
<keyword evidence="5" id="KW-0547">Nucleotide-binding</keyword>
<evidence type="ECO:0000256" key="4">
    <source>
        <dbReference type="ARBA" id="ARBA00022679"/>
    </source>
</evidence>
<reference evidence="11 12" key="1">
    <citation type="submission" date="2024-01" db="EMBL/GenBank/DDBJ databases">
        <title>Genome insights into Plantactinospora sonchi sp. nov.</title>
        <authorList>
            <person name="Wang L."/>
        </authorList>
    </citation>
    <scope>NUCLEOTIDE SEQUENCE [LARGE SCALE GENOMIC DNA]</scope>
    <source>
        <strain evidence="11 12">NEAU-QY2</strain>
    </source>
</reference>
<organism evidence="11 12">
    <name type="scientific">Plantactinospora sonchi</name>
    <dbReference type="NCBI Taxonomy" id="1544735"/>
    <lineage>
        <taxon>Bacteria</taxon>
        <taxon>Bacillati</taxon>
        <taxon>Actinomycetota</taxon>
        <taxon>Actinomycetes</taxon>
        <taxon>Micromonosporales</taxon>
        <taxon>Micromonosporaceae</taxon>
        <taxon>Plantactinospora</taxon>
    </lineage>
</organism>
<gene>
    <name evidence="11" type="ORF">V1633_19550</name>
</gene>
<comment type="catalytic activity">
    <reaction evidence="1">
        <text>ATP + protein L-histidine = ADP + protein N-phospho-L-histidine.</text>
        <dbReference type="EC" id="2.7.13.3"/>
    </reaction>
</comment>
<dbReference type="Pfam" id="PF23539">
    <property type="entry name" value="DUF7134"/>
    <property type="match status" value="1"/>
</dbReference>
<dbReference type="RefSeq" id="WP_331215789.1">
    <property type="nucleotide sequence ID" value="NZ_JAZGQK010000016.1"/>
</dbReference>
<evidence type="ECO:0000313" key="11">
    <source>
        <dbReference type="EMBL" id="MEE6260684.1"/>
    </source>
</evidence>
<name>A0ABU7RVZ4_9ACTN</name>
<keyword evidence="6 11" id="KW-0418">Kinase</keyword>
<dbReference type="InterPro" id="IPR055558">
    <property type="entry name" value="DUF7134"/>
</dbReference>
<accession>A0ABU7RVZ4</accession>
<evidence type="ECO:0000256" key="1">
    <source>
        <dbReference type="ARBA" id="ARBA00000085"/>
    </source>
</evidence>
<keyword evidence="4" id="KW-0808">Transferase</keyword>
<evidence type="ECO:0000313" key="12">
    <source>
        <dbReference type="Proteomes" id="UP001332243"/>
    </source>
</evidence>
<dbReference type="GO" id="GO:0016301">
    <property type="term" value="F:kinase activity"/>
    <property type="evidence" value="ECO:0007669"/>
    <property type="project" value="UniProtKB-KW"/>
</dbReference>
<dbReference type="InterPro" id="IPR003594">
    <property type="entry name" value="HATPase_dom"/>
</dbReference>
<evidence type="ECO:0000256" key="3">
    <source>
        <dbReference type="ARBA" id="ARBA00022553"/>
    </source>
</evidence>
<keyword evidence="12" id="KW-1185">Reference proteome</keyword>
<dbReference type="EMBL" id="JAZGQK010000016">
    <property type="protein sequence ID" value="MEE6260684.1"/>
    <property type="molecule type" value="Genomic_DNA"/>
</dbReference>
<dbReference type="CDD" id="cd16917">
    <property type="entry name" value="HATPase_UhpB-NarQ-NarX-like"/>
    <property type="match status" value="1"/>
</dbReference>
<dbReference type="PANTHER" id="PTHR24421:SF10">
    <property type="entry name" value="NITRATE_NITRITE SENSOR PROTEIN NARQ"/>
    <property type="match status" value="1"/>
</dbReference>
<keyword evidence="9" id="KW-1133">Transmembrane helix</keyword>
<dbReference type="Gene3D" id="3.30.565.10">
    <property type="entry name" value="Histidine kinase-like ATPase, C-terminal domain"/>
    <property type="match status" value="1"/>
</dbReference>
<proteinExistence type="predicted"/>
<evidence type="ECO:0000256" key="9">
    <source>
        <dbReference type="SAM" id="Phobius"/>
    </source>
</evidence>
<feature type="transmembrane region" description="Helical" evidence="9">
    <location>
        <begin position="86"/>
        <end position="104"/>
    </location>
</feature>
<keyword evidence="9" id="KW-0812">Transmembrane</keyword>
<feature type="transmembrane region" description="Helical" evidence="9">
    <location>
        <begin position="111"/>
        <end position="130"/>
    </location>
</feature>
<keyword evidence="3" id="KW-0597">Phosphoprotein</keyword>
<feature type="transmembrane region" description="Helical" evidence="9">
    <location>
        <begin position="12"/>
        <end position="30"/>
    </location>
</feature>
<evidence type="ECO:0000256" key="8">
    <source>
        <dbReference type="ARBA" id="ARBA00023012"/>
    </source>
</evidence>
<dbReference type="EC" id="2.7.13.3" evidence="2"/>
<evidence type="ECO:0000256" key="6">
    <source>
        <dbReference type="ARBA" id="ARBA00022777"/>
    </source>
</evidence>
<dbReference type="Pfam" id="PF07730">
    <property type="entry name" value="HisKA_3"/>
    <property type="match status" value="1"/>
</dbReference>
<evidence type="ECO:0000256" key="2">
    <source>
        <dbReference type="ARBA" id="ARBA00012438"/>
    </source>
</evidence>
<dbReference type="PANTHER" id="PTHR24421">
    <property type="entry name" value="NITRATE/NITRITE SENSOR PROTEIN NARX-RELATED"/>
    <property type="match status" value="1"/>
</dbReference>
<comment type="caution">
    <text evidence="11">The sequence shown here is derived from an EMBL/GenBank/DDBJ whole genome shotgun (WGS) entry which is preliminary data.</text>
</comment>